<accession>F9TAZ1</accession>
<dbReference type="Gene3D" id="3.20.20.140">
    <property type="entry name" value="Metal-dependent hydrolases"/>
    <property type="match status" value="1"/>
</dbReference>
<proteinExistence type="predicted"/>
<reference evidence="3 6" key="3">
    <citation type="submission" date="2014-08" db="EMBL/GenBank/DDBJ databases">
        <title>First Complete Genome Sequence of the Shellfish Pathogen Vibrio tubiashii.</title>
        <authorList>
            <person name="Richards G.P."/>
            <person name="Needleman D.S."/>
            <person name="Watson M.A."/>
            <person name="Bono J.L."/>
        </authorList>
    </citation>
    <scope>NUCLEOTIDE SEQUENCE [LARGE SCALE GENOMIC DNA]</scope>
    <source>
        <strain evidence="3 6">ATCC 19109</strain>
    </source>
</reference>
<dbReference type="SUPFAM" id="SSF51338">
    <property type="entry name" value="Composite domain of metallo-dependent hydrolases"/>
    <property type="match status" value="1"/>
</dbReference>
<reference evidence="4" key="1">
    <citation type="submission" date="2011-08" db="EMBL/GenBank/DDBJ databases">
        <authorList>
            <person name="Hoffman M."/>
            <person name="Strain E.A."/>
            <person name="Brown E."/>
            <person name="Allard M.W."/>
        </authorList>
    </citation>
    <scope>NUCLEOTIDE SEQUENCE</scope>
    <source>
        <strain evidence="4">ATCC 19109</strain>
    </source>
</reference>
<dbReference type="InterPro" id="IPR011059">
    <property type="entry name" value="Metal-dep_hydrolase_composite"/>
</dbReference>
<reference evidence="4 5" key="2">
    <citation type="journal article" date="2012" name="Int. J. Syst. Evol. Microbiol.">
        <title>Vibrio caribbeanicus sp. nov., isolated from the marine sponge Scleritoderma cyanea.</title>
        <authorList>
            <person name="Hoffmann M."/>
            <person name="Monday S.R."/>
            <person name="Allard M.W."/>
            <person name="Strain E.A."/>
            <person name="Whittaker P."/>
            <person name="Naum M."/>
            <person name="McCarthy P.J."/>
            <person name="Lopez J.V."/>
            <person name="Fischer M."/>
            <person name="Brown E.W."/>
        </authorList>
    </citation>
    <scope>NUCLEOTIDE SEQUENCE [LARGE SCALE GENOMIC DNA]</scope>
    <source>
        <strain evidence="4 5">ATCC 19109</strain>
    </source>
</reference>
<dbReference type="Pfam" id="PF07969">
    <property type="entry name" value="Amidohydro_3"/>
    <property type="match status" value="1"/>
</dbReference>
<evidence type="ECO:0000313" key="6">
    <source>
        <dbReference type="Proteomes" id="UP000030071"/>
    </source>
</evidence>
<dbReference type="EMBL" id="CP009355">
    <property type="protein sequence ID" value="AIW17019.1"/>
    <property type="molecule type" value="Genomic_DNA"/>
</dbReference>
<evidence type="ECO:0000313" key="3">
    <source>
        <dbReference type="EMBL" id="AIW17019.1"/>
    </source>
</evidence>
<dbReference type="HOGENOM" id="CLU_009942_6_1_6"/>
<dbReference type="PATRIC" id="fig|1051646.9.peg.4597"/>
<dbReference type="InterPro" id="IPR032466">
    <property type="entry name" value="Metal_Hydrolase"/>
</dbReference>
<name>F9TAZ1_9VIBR</name>
<feature type="domain" description="Amidohydrolase 3" evidence="2">
    <location>
        <begin position="73"/>
        <end position="561"/>
    </location>
</feature>
<dbReference type="STRING" id="1051646.IX91_23345"/>
<evidence type="ECO:0000313" key="5">
    <source>
        <dbReference type="Proteomes" id="UP000003836"/>
    </source>
</evidence>
<feature type="chain" id="PRO_5003388349" description="Amidohydrolase 3 domain-containing protein" evidence="1">
    <location>
        <begin position="27"/>
        <end position="564"/>
    </location>
</feature>
<dbReference type="GO" id="GO:0016810">
    <property type="term" value="F:hydrolase activity, acting on carbon-nitrogen (but not peptide) bonds"/>
    <property type="evidence" value="ECO:0007669"/>
    <property type="project" value="InterPro"/>
</dbReference>
<sequence>MTNTNNSRSLLAIACLSAIVSTQSYASDDATAYINGKIYTGEVSVPIVDSVIIEDGLFTYVGNAPEVDSNSVRIVDLKGQVVVPGLYDSHIHPIGAGEKLLFECSFPQSATLDEIFSAVEHCSKTIPEGSWIIGGSWSADIMDSASAVNLKKLDLASKGRPVVLTDFSHHNSWANSAAMKEAGIDKDYAKEYQDLVILDDNGELTGFFVEQSQDALRNAMPTRTVKDYAKAAKRAVSELNKYGIIGVKDSYVFDNEYKAWKQLDDSGELTAHVALSWGWPSGKTTEDKAEKFKAMVKPSSGHLDTMYAKISLDGIPPTHTAAMLEPYSDSEKEALGKLKYSEKVLAKDLLWLDRNGYTTQIHAVGDRAARTVLNAVESIRKIEGNKTLRHEIAHACIVEPTDLGRFSDLGVIPNFSPVFWYPSPIQDGLEKVIGKERGTRNCAMKSLTENGSRPTGGSDWPVSESVNPWKAMEAMVTRKDPNGLRENETLWPEERVTIKDALTMYTINGALAQRAEAHRGSIKVGKSADMVIINQDIFNVEPSAIGETEVVETIFEGYSIYKIN</sequence>
<organism evidence="3 6">
    <name type="scientific">Vibrio tubiashii ATCC 19109</name>
    <dbReference type="NCBI Taxonomy" id="1051646"/>
    <lineage>
        <taxon>Bacteria</taxon>
        <taxon>Pseudomonadati</taxon>
        <taxon>Pseudomonadota</taxon>
        <taxon>Gammaproteobacteria</taxon>
        <taxon>Vibrionales</taxon>
        <taxon>Vibrionaceae</taxon>
        <taxon>Vibrio</taxon>
        <taxon>Vibrio oreintalis group</taxon>
    </lineage>
</organism>
<dbReference type="InterPro" id="IPR013108">
    <property type="entry name" value="Amidohydro_3"/>
</dbReference>
<dbReference type="KEGG" id="vtu:IX91_23345"/>
<evidence type="ECO:0000313" key="4">
    <source>
        <dbReference type="EMBL" id="EGU49568.1"/>
    </source>
</evidence>
<dbReference type="Gene3D" id="3.10.310.70">
    <property type="match status" value="1"/>
</dbReference>
<dbReference type="eggNOG" id="COG1574">
    <property type="taxonomic scope" value="Bacteria"/>
</dbReference>
<keyword evidence="5" id="KW-1185">Reference proteome</keyword>
<evidence type="ECO:0000256" key="1">
    <source>
        <dbReference type="SAM" id="SignalP"/>
    </source>
</evidence>
<dbReference type="CDD" id="cd01300">
    <property type="entry name" value="YtcJ_like"/>
    <property type="match status" value="1"/>
</dbReference>
<dbReference type="Proteomes" id="UP000003836">
    <property type="component" value="Unassembled WGS sequence"/>
</dbReference>
<dbReference type="AlphaFoldDB" id="F9TAZ1"/>
<protein>
    <recommendedName>
        <fullName evidence="2">Amidohydrolase 3 domain-containing protein</fullName>
    </recommendedName>
</protein>
<dbReference type="Proteomes" id="UP000030071">
    <property type="component" value="Chromosome 2"/>
</dbReference>
<evidence type="ECO:0000259" key="2">
    <source>
        <dbReference type="Pfam" id="PF07969"/>
    </source>
</evidence>
<dbReference type="Gene3D" id="2.30.40.10">
    <property type="entry name" value="Urease, subunit C, domain 1"/>
    <property type="match status" value="1"/>
</dbReference>
<keyword evidence="1" id="KW-0732">Signal</keyword>
<gene>
    <name evidence="3" type="ORF">IX91_23345</name>
    <name evidence="4" type="ORF">VITU9109_13452</name>
</gene>
<dbReference type="GeneID" id="23447662"/>
<dbReference type="PANTHER" id="PTHR22642">
    <property type="entry name" value="IMIDAZOLONEPROPIONASE"/>
    <property type="match status" value="1"/>
</dbReference>
<dbReference type="SUPFAM" id="SSF51556">
    <property type="entry name" value="Metallo-dependent hydrolases"/>
    <property type="match status" value="1"/>
</dbReference>
<dbReference type="EMBL" id="AFWI01000186">
    <property type="protein sequence ID" value="EGU49568.1"/>
    <property type="molecule type" value="Genomic_DNA"/>
</dbReference>
<dbReference type="InterPro" id="IPR033932">
    <property type="entry name" value="YtcJ-like"/>
</dbReference>
<dbReference type="RefSeq" id="WP_004747435.1">
    <property type="nucleotide sequence ID" value="NZ_AFWI01000186.1"/>
</dbReference>
<dbReference type="PANTHER" id="PTHR22642:SF2">
    <property type="entry name" value="PROTEIN LONG AFTER FAR-RED 3"/>
    <property type="match status" value="1"/>
</dbReference>
<feature type="signal peptide" evidence="1">
    <location>
        <begin position="1"/>
        <end position="26"/>
    </location>
</feature>